<dbReference type="AlphaFoldDB" id="A0A1X2GM49"/>
<keyword evidence="2" id="KW-1185">Reference proteome</keyword>
<accession>A0A1X2GM49</accession>
<comment type="caution">
    <text evidence="1">The sequence shown here is derived from an EMBL/GenBank/DDBJ whole genome shotgun (WGS) entry which is preliminary data.</text>
</comment>
<protein>
    <submittedName>
        <fullName evidence="1">DUF1838-domain-containing protein</fullName>
    </submittedName>
</protein>
<evidence type="ECO:0000313" key="2">
    <source>
        <dbReference type="Proteomes" id="UP000242146"/>
    </source>
</evidence>
<name>A0A1X2GM49_9FUNG</name>
<organism evidence="1 2">
    <name type="scientific">Hesseltinella vesiculosa</name>
    <dbReference type="NCBI Taxonomy" id="101127"/>
    <lineage>
        <taxon>Eukaryota</taxon>
        <taxon>Fungi</taxon>
        <taxon>Fungi incertae sedis</taxon>
        <taxon>Mucoromycota</taxon>
        <taxon>Mucoromycotina</taxon>
        <taxon>Mucoromycetes</taxon>
        <taxon>Mucorales</taxon>
        <taxon>Cunninghamellaceae</taxon>
        <taxon>Hesseltinella</taxon>
    </lineage>
</organism>
<dbReference type="OrthoDB" id="899at2759"/>
<dbReference type="InterPro" id="IPR014990">
    <property type="entry name" value="DUF1838"/>
</dbReference>
<dbReference type="EMBL" id="MCGT01000009">
    <property type="protein sequence ID" value="ORX56877.1"/>
    <property type="molecule type" value="Genomic_DNA"/>
</dbReference>
<evidence type="ECO:0000313" key="1">
    <source>
        <dbReference type="EMBL" id="ORX56877.1"/>
    </source>
</evidence>
<sequence>MSNSSDSTFTVGNTFPRLRYSTDPTAETFFEWEGSAFVYLPDEPPKKVFSCVGMNVAKGYLEDGKIKATSRELTYYLDPNTNEKLSHWINPWTGQQCPVVHIANDPVQLEIPAFIPLKPRTSSSKIITFTTEIPLFYPNPLYTEDGKFKEYDASNMYQAGEFFTFNCDVAEFNKQNETVDSVDVHWTRISQLPPFMKMGGYKSRGYMVFNCDGRKLPQGSTWKDLSIPLLVDELANVVPSYQHAPDHYDPSVKSISSWSYFKQHFDRYSEQPEAPWPIPEQQS</sequence>
<dbReference type="Proteomes" id="UP000242146">
    <property type="component" value="Unassembled WGS sequence"/>
</dbReference>
<dbReference type="STRING" id="101127.A0A1X2GM49"/>
<proteinExistence type="predicted"/>
<gene>
    <name evidence="1" type="ORF">DM01DRAFT_1406330</name>
</gene>
<dbReference type="Pfam" id="PF08894">
    <property type="entry name" value="DUF1838"/>
    <property type="match status" value="1"/>
</dbReference>
<reference evidence="1 2" key="1">
    <citation type="submission" date="2016-07" db="EMBL/GenBank/DDBJ databases">
        <title>Pervasive Adenine N6-methylation of Active Genes in Fungi.</title>
        <authorList>
            <consortium name="DOE Joint Genome Institute"/>
            <person name="Mondo S.J."/>
            <person name="Dannebaum R.O."/>
            <person name="Kuo R.C."/>
            <person name="Labutti K."/>
            <person name="Haridas S."/>
            <person name="Kuo A."/>
            <person name="Salamov A."/>
            <person name="Ahrendt S.R."/>
            <person name="Lipzen A."/>
            <person name="Sullivan W."/>
            <person name="Andreopoulos W.B."/>
            <person name="Clum A."/>
            <person name="Lindquist E."/>
            <person name="Daum C."/>
            <person name="Ramamoorthy G.K."/>
            <person name="Gryganskyi A."/>
            <person name="Culley D."/>
            <person name="Magnuson J.K."/>
            <person name="James T.Y."/>
            <person name="O'Malley M.A."/>
            <person name="Stajich J.E."/>
            <person name="Spatafora J.W."/>
            <person name="Visel A."/>
            <person name="Grigoriev I.V."/>
        </authorList>
    </citation>
    <scope>NUCLEOTIDE SEQUENCE [LARGE SCALE GENOMIC DNA]</scope>
    <source>
        <strain evidence="1 2">NRRL 3301</strain>
    </source>
</reference>